<proteinExistence type="predicted"/>
<reference evidence="3 4" key="2">
    <citation type="submission" date="2017-12" db="EMBL/GenBank/DDBJ databases">
        <title>Phylogenetic diversity of female urinary microbiome.</title>
        <authorList>
            <person name="Thomas-White K."/>
            <person name="Wolfe A.J."/>
        </authorList>
    </citation>
    <scope>NUCLEOTIDE SEQUENCE [LARGE SCALE GENOMIC DNA]</scope>
    <source>
        <strain evidence="3 4">UMB0426</strain>
    </source>
</reference>
<dbReference type="EMBL" id="LQQC01000010">
    <property type="protein sequence ID" value="KXZ57991.1"/>
    <property type="molecule type" value="Genomic_DNA"/>
</dbReference>
<feature type="domain" description="L,D-TPase catalytic" evidence="1">
    <location>
        <begin position="128"/>
        <end position="252"/>
    </location>
</feature>
<evidence type="ECO:0000313" key="2">
    <source>
        <dbReference type="EMBL" id="KXZ57991.1"/>
    </source>
</evidence>
<evidence type="ECO:0000259" key="1">
    <source>
        <dbReference type="Pfam" id="PF03734"/>
    </source>
</evidence>
<comment type="caution">
    <text evidence="2">The sequence shown here is derived from an EMBL/GenBank/DDBJ whole genome shotgun (WGS) entry which is preliminary data.</text>
</comment>
<protein>
    <submittedName>
        <fullName evidence="2">L,D-transpeptidase catalytic domain</fullName>
    </submittedName>
</protein>
<keyword evidence="5" id="KW-1185">Reference proteome</keyword>
<organism evidence="2 5">
    <name type="scientific">Brevibacterium ravenspurgense</name>
    <dbReference type="NCBI Taxonomy" id="479117"/>
    <lineage>
        <taxon>Bacteria</taxon>
        <taxon>Bacillati</taxon>
        <taxon>Actinomycetota</taxon>
        <taxon>Actinomycetes</taxon>
        <taxon>Micrococcales</taxon>
        <taxon>Brevibacteriaceae</taxon>
        <taxon>Brevibacterium</taxon>
    </lineage>
</organism>
<sequence length="268" mass="28398">MDNARSNSPSAKPWWIIPAAGVLAGALALAVAAANQSTPAIAEGDQLTAPTLRTPGDFSAPVLHIRGGDSSEVHTSIPQLGPKTAAQIPQDTQQVIVSSSPKNKDTAVTTTLYERTDGGWQQKLSFAGHNGEAGWKEKRKEGDLSTPAGVFTLTDAGGYLPDPGTKMPYTQDKSLRGSAEAVYGDDYTQVYDYVLAIDYNRKTGVPPTDRTRPQGKAPGGGIWLHVDHGNSTHGCVTVDREDMGTILKALDPDKNPMIAMGSADFLAR</sequence>
<dbReference type="GO" id="GO:0016740">
    <property type="term" value="F:transferase activity"/>
    <property type="evidence" value="ECO:0007669"/>
    <property type="project" value="InterPro"/>
</dbReference>
<dbReference type="RefSeq" id="WP_062020923.1">
    <property type="nucleotide sequence ID" value="NZ_LQQC01000010.1"/>
</dbReference>
<accession>A0A150H7J0</accession>
<dbReference type="EMBL" id="PKGO01000007">
    <property type="protein sequence ID" value="PKY69954.1"/>
    <property type="molecule type" value="Genomic_DNA"/>
</dbReference>
<dbReference type="Pfam" id="PF03734">
    <property type="entry name" value="YkuD"/>
    <property type="match status" value="1"/>
</dbReference>
<dbReference type="Proteomes" id="UP000242755">
    <property type="component" value="Unassembled WGS sequence"/>
</dbReference>
<evidence type="ECO:0000313" key="4">
    <source>
        <dbReference type="Proteomes" id="UP000242755"/>
    </source>
</evidence>
<dbReference type="Proteomes" id="UP000243589">
    <property type="component" value="Unassembled WGS sequence"/>
</dbReference>
<dbReference type="STRING" id="1176165.GCA_001584405_01259"/>
<gene>
    <name evidence="2" type="ORF">Bravens_01023</name>
    <name evidence="3" type="ORF">CYJ40_07740</name>
</gene>
<name>A0A150H7J0_9MICO</name>
<reference evidence="2 5" key="1">
    <citation type="submission" date="2016-01" db="EMBL/GenBank/DDBJ databases">
        <title>Use of Whole Genome Sequencing to ascertain that Brevibacterium massiliense (Roux, Raoult 2009) is a later heterotypic synonym of Brevibacterium ravenspurgense (Mages 2008).</title>
        <authorList>
            <person name="Bernier A.-M."/>
            <person name="Burdz T."/>
            <person name="Huynh C."/>
            <person name="Pachecho A.L."/>
            <person name="Wiebe D."/>
            <person name="Bonner C."/>
            <person name="Bernard K."/>
        </authorList>
    </citation>
    <scope>NUCLEOTIDE SEQUENCE [LARGE SCALE GENOMIC DNA]</scope>
    <source>
        <strain evidence="2 5">CCUG56047</strain>
    </source>
</reference>
<evidence type="ECO:0000313" key="5">
    <source>
        <dbReference type="Proteomes" id="UP000243589"/>
    </source>
</evidence>
<dbReference type="PATRIC" id="fig|479117.4.peg.1021"/>
<evidence type="ECO:0000313" key="3">
    <source>
        <dbReference type="EMBL" id="PKY69954.1"/>
    </source>
</evidence>
<dbReference type="InterPro" id="IPR005490">
    <property type="entry name" value="LD_TPept_cat_dom"/>
</dbReference>
<dbReference type="PANTHER" id="PTHR38589:SF1">
    <property type="entry name" value="BLR0621 PROTEIN"/>
    <property type="match status" value="1"/>
</dbReference>
<dbReference type="AlphaFoldDB" id="A0A150H7J0"/>
<dbReference type="PANTHER" id="PTHR38589">
    <property type="entry name" value="BLR0621 PROTEIN"/>
    <property type="match status" value="1"/>
</dbReference>